<dbReference type="PANTHER" id="PTHR44757">
    <property type="entry name" value="DIGUANYLATE CYCLASE DGCP"/>
    <property type="match status" value="1"/>
</dbReference>
<dbReference type="InterPro" id="IPR043128">
    <property type="entry name" value="Rev_trsase/Diguanyl_cyclase"/>
</dbReference>
<dbReference type="SUPFAM" id="SSF55785">
    <property type="entry name" value="PYP-like sensor domain (PAS domain)"/>
    <property type="match status" value="2"/>
</dbReference>
<comment type="caution">
    <text evidence="5">The sequence shown here is derived from an EMBL/GenBank/DDBJ whole genome shotgun (WGS) entry which is preliminary data.</text>
</comment>
<dbReference type="Pfam" id="PF00563">
    <property type="entry name" value="EAL"/>
    <property type="match status" value="1"/>
</dbReference>
<proteinExistence type="predicted"/>
<dbReference type="SUPFAM" id="SSF55073">
    <property type="entry name" value="Nucleotide cyclase"/>
    <property type="match status" value="1"/>
</dbReference>
<feature type="domain" description="PAC" evidence="2">
    <location>
        <begin position="382"/>
        <end position="436"/>
    </location>
</feature>
<dbReference type="Gene3D" id="3.20.20.450">
    <property type="entry name" value="EAL domain"/>
    <property type="match status" value="1"/>
</dbReference>
<dbReference type="SMART" id="SM00065">
    <property type="entry name" value="GAF"/>
    <property type="match status" value="1"/>
</dbReference>
<keyword evidence="6" id="KW-1185">Reference proteome</keyword>
<dbReference type="SMART" id="SM00052">
    <property type="entry name" value="EAL"/>
    <property type="match status" value="1"/>
</dbReference>
<evidence type="ECO:0000259" key="4">
    <source>
        <dbReference type="PROSITE" id="PS50887"/>
    </source>
</evidence>
<dbReference type="CDD" id="cd01949">
    <property type="entry name" value="GGDEF"/>
    <property type="match status" value="1"/>
</dbReference>
<evidence type="ECO:0000313" key="5">
    <source>
        <dbReference type="EMBL" id="MDQ9172133.1"/>
    </source>
</evidence>
<dbReference type="InterPro" id="IPR000014">
    <property type="entry name" value="PAS"/>
</dbReference>
<feature type="domain" description="GGDEF" evidence="4">
    <location>
        <begin position="468"/>
        <end position="606"/>
    </location>
</feature>
<organism evidence="5 6">
    <name type="scientific">Keguizhuia sedimenti</name>
    <dbReference type="NCBI Taxonomy" id="3064264"/>
    <lineage>
        <taxon>Bacteria</taxon>
        <taxon>Pseudomonadati</taxon>
        <taxon>Pseudomonadota</taxon>
        <taxon>Betaproteobacteria</taxon>
        <taxon>Burkholderiales</taxon>
        <taxon>Oxalobacteraceae</taxon>
        <taxon>Keguizhuia</taxon>
    </lineage>
</organism>
<dbReference type="PROSITE" id="PS50887">
    <property type="entry name" value="GGDEF"/>
    <property type="match status" value="1"/>
</dbReference>
<dbReference type="SMART" id="SM00086">
    <property type="entry name" value="PAC"/>
    <property type="match status" value="2"/>
</dbReference>
<evidence type="ECO:0000259" key="3">
    <source>
        <dbReference type="PROSITE" id="PS50883"/>
    </source>
</evidence>
<evidence type="ECO:0000259" key="2">
    <source>
        <dbReference type="PROSITE" id="PS50113"/>
    </source>
</evidence>
<dbReference type="NCBIfam" id="TIGR00229">
    <property type="entry name" value="sensory_box"/>
    <property type="match status" value="1"/>
</dbReference>
<dbReference type="PROSITE" id="PS50883">
    <property type="entry name" value="EAL"/>
    <property type="match status" value="1"/>
</dbReference>
<dbReference type="InterPro" id="IPR029016">
    <property type="entry name" value="GAF-like_dom_sf"/>
</dbReference>
<accession>A0ABU1BV08</accession>
<sequence length="861" mass="97671">MTTSSTPDKMRLDAQYASDMLNSPVEPVFDELALFAASFCATPIALISLIGKSQHWYKASAGLTESDQPLANFFCDQTIARKRPFVVEDAIRHPEFLHKLKKGGVPGIRFFAGLPLITEDGIAIGVLSVMDRKPRKLSQSKLDSLAILARHAMTTIELRHQRSELQRALSSREEVYHQLHWQSRHFRESQRIAKLGSWEMDLVSWRLQLSDEVYRIFGVEHMSPTVSFDNYLQSVHREDHARVIQAVTQAIAGQSPLDLIHRIVRKNKEIRFVHERGQLMAIEDGQVLLAGTVQDITDSYHSQRERDLLYTSISKVNDSVMITEAWPIDEPGPRIVFVNRAFEERTGYDHSEVIGRSPRFLQGIQTQRDQLDRIRAALENHQPVSAEIINYTREGKPFWIEMDIAPVAIQGNDVTHFVSVQRDITQRKAAEGQIERLAFFDPLTKLPNRRLLMDRLEHAIETARRKRNCGALLFIDLDNFKSLNDTLGHDKGDLLLAQVARRLENSARKSNTVARLGGDEFVILLEDLAVDPIEAAAEAEIVGEKILAGFVPPFNLGNYEHHCTPSIGVTLFDTKALGADDLMKRADLAMYQAKSDGRNAIRFFDKRMQSQINTRVMLDREFRRALKEGQFVLHYQRQVDDMGKVTGIEALVRWQHPRRGMLYPSDFIWLAEENGLIMHLGRWVLQCVCNQVAEWLQHGDMVVPPVAINVSARQFHHHDFLPNTLEILEKSGIDPQHIKLELTESALVEHMDATVAKMSELRAHGIRFSLDDFGTGYSSLAYLKKLPLDEIKIDRAFVRDILTDPGDAAITQTIVSLCQILGFDVVAEGVENEGQQAMLALQGCRHYQGYWFGRPVPAGQL</sequence>
<feature type="domain" description="PAS" evidence="1">
    <location>
        <begin position="328"/>
        <end position="357"/>
    </location>
</feature>
<dbReference type="InterPro" id="IPR013655">
    <property type="entry name" value="PAS_fold_3"/>
</dbReference>
<feature type="domain" description="EAL" evidence="3">
    <location>
        <begin position="615"/>
        <end position="861"/>
    </location>
</feature>
<evidence type="ECO:0000259" key="1">
    <source>
        <dbReference type="PROSITE" id="PS50112"/>
    </source>
</evidence>
<dbReference type="PROSITE" id="PS50113">
    <property type="entry name" value="PAC"/>
    <property type="match status" value="1"/>
</dbReference>
<dbReference type="Pfam" id="PF00990">
    <property type="entry name" value="GGDEF"/>
    <property type="match status" value="1"/>
</dbReference>
<dbReference type="InterPro" id="IPR035965">
    <property type="entry name" value="PAS-like_dom_sf"/>
</dbReference>
<dbReference type="InterPro" id="IPR035919">
    <property type="entry name" value="EAL_sf"/>
</dbReference>
<gene>
    <name evidence="5" type="ORF">Q8A64_17105</name>
</gene>
<dbReference type="Pfam" id="PF13426">
    <property type="entry name" value="PAS_9"/>
    <property type="match status" value="1"/>
</dbReference>
<dbReference type="InterPro" id="IPR029787">
    <property type="entry name" value="Nucleotide_cyclase"/>
</dbReference>
<dbReference type="Gene3D" id="2.10.70.100">
    <property type="match status" value="1"/>
</dbReference>
<dbReference type="Gene3D" id="3.30.450.20">
    <property type="entry name" value="PAS domain"/>
    <property type="match status" value="2"/>
</dbReference>
<dbReference type="Gene3D" id="3.30.70.270">
    <property type="match status" value="1"/>
</dbReference>
<name>A0ABU1BV08_9BURK</name>
<dbReference type="InterPro" id="IPR001633">
    <property type="entry name" value="EAL_dom"/>
</dbReference>
<dbReference type="CDD" id="cd01948">
    <property type="entry name" value="EAL"/>
    <property type="match status" value="1"/>
</dbReference>
<dbReference type="Gene3D" id="3.30.450.40">
    <property type="match status" value="1"/>
</dbReference>
<dbReference type="PROSITE" id="PS50112">
    <property type="entry name" value="PAS"/>
    <property type="match status" value="1"/>
</dbReference>
<dbReference type="InterPro" id="IPR001610">
    <property type="entry name" value="PAC"/>
</dbReference>
<dbReference type="InterPro" id="IPR000700">
    <property type="entry name" value="PAS-assoc_C"/>
</dbReference>
<evidence type="ECO:0000313" key="6">
    <source>
        <dbReference type="Proteomes" id="UP001225596"/>
    </source>
</evidence>
<dbReference type="InterPro" id="IPR052155">
    <property type="entry name" value="Biofilm_reg_signaling"/>
</dbReference>
<dbReference type="PANTHER" id="PTHR44757:SF2">
    <property type="entry name" value="BIOFILM ARCHITECTURE MAINTENANCE PROTEIN MBAA"/>
    <property type="match status" value="1"/>
</dbReference>
<dbReference type="InterPro" id="IPR000160">
    <property type="entry name" value="GGDEF_dom"/>
</dbReference>
<dbReference type="InterPro" id="IPR003018">
    <property type="entry name" value="GAF"/>
</dbReference>
<reference evidence="5 6" key="1">
    <citation type="submission" date="2023-08" db="EMBL/GenBank/DDBJ databases">
        <title>Oxalobacteraceae gen .nov., isolated from river sludge outside the plant.</title>
        <authorList>
            <person name="Zhao S.Y."/>
        </authorList>
    </citation>
    <scope>NUCLEOTIDE SEQUENCE [LARGE SCALE GENOMIC DNA]</scope>
    <source>
        <strain evidence="5 6">R-40</strain>
    </source>
</reference>
<dbReference type="Pfam" id="PF13185">
    <property type="entry name" value="GAF_2"/>
    <property type="match status" value="1"/>
</dbReference>
<dbReference type="CDD" id="cd00130">
    <property type="entry name" value="PAS"/>
    <property type="match status" value="1"/>
</dbReference>
<dbReference type="NCBIfam" id="TIGR00254">
    <property type="entry name" value="GGDEF"/>
    <property type="match status" value="1"/>
</dbReference>
<dbReference type="EMBL" id="JAUYVH010000016">
    <property type="protein sequence ID" value="MDQ9172133.1"/>
    <property type="molecule type" value="Genomic_DNA"/>
</dbReference>
<dbReference type="SUPFAM" id="SSF141868">
    <property type="entry name" value="EAL domain-like"/>
    <property type="match status" value="1"/>
</dbReference>
<dbReference type="SMART" id="SM00267">
    <property type="entry name" value="GGDEF"/>
    <property type="match status" value="1"/>
</dbReference>
<protein>
    <submittedName>
        <fullName evidence="5">EAL domain-containing protein</fullName>
    </submittedName>
</protein>
<dbReference type="Pfam" id="PF08447">
    <property type="entry name" value="PAS_3"/>
    <property type="match status" value="1"/>
</dbReference>
<dbReference type="Proteomes" id="UP001225596">
    <property type="component" value="Unassembled WGS sequence"/>
</dbReference>
<dbReference type="RefSeq" id="WP_338438136.1">
    <property type="nucleotide sequence ID" value="NZ_JAUYVH010000016.1"/>
</dbReference>
<dbReference type="SUPFAM" id="SSF55781">
    <property type="entry name" value="GAF domain-like"/>
    <property type="match status" value="1"/>
</dbReference>